<comment type="caution">
    <text evidence="2">The sequence shown here is derived from an EMBL/GenBank/DDBJ whole genome shotgun (WGS) entry which is preliminary data.</text>
</comment>
<dbReference type="RefSeq" id="WP_125245290.1">
    <property type="nucleotide sequence ID" value="NZ_RSED01000026.1"/>
</dbReference>
<dbReference type="Proteomes" id="UP000269265">
    <property type="component" value="Unassembled WGS sequence"/>
</dbReference>
<evidence type="ECO:0000256" key="1">
    <source>
        <dbReference type="SAM" id="Phobius"/>
    </source>
</evidence>
<feature type="transmembrane region" description="Helical" evidence="1">
    <location>
        <begin position="46"/>
        <end position="65"/>
    </location>
</feature>
<organism evidence="2 3">
    <name type="scientific">Aquabacterium soli</name>
    <dbReference type="NCBI Taxonomy" id="2493092"/>
    <lineage>
        <taxon>Bacteria</taxon>
        <taxon>Pseudomonadati</taxon>
        <taxon>Pseudomonadota</taxon>
        <taxon>Betaproteobacteria</taxon>
        <taxon>Burkholderiales</taxon>
        <taxon>Aquabacterium</taxon>
    </lineage>
</organism>
<accession>A0A3R8S4J9</accession>
<keyword evidence="1" id="KW-0472">Membrane</keyword>
<keyword evidence="1" id="KW-0812">Transmembrane</keyword>
<proteinExistence type="predicted"/>
<protein>
    <submittedName>
        <fullName evidence="2">Uncharacterized protein</fullName>
    </submittedName>
</protein>
<reference evidence="2 3" key="1">
    <citation type="submission" date="2018-12" db="EMBL/GenBank/DDBJ databases">
        <title>The whole draft genome of Aquabacterium sp. SJQ9.</title>
        <authorList>
            <person name="Sun L."/>
            <person name="Gao X."/>
            <person name="Chen W."/>
            <person name="Huang K."/>
        </authorList>
    </citation>
    <scope>NUCLEOTIDE SEQUENCE [LARGE SCALE GENOMIC DNA]</scope>
    <source>
        <strain evidence="2 3">SJQ9</strain>
    </source>
</reference>
<evidence type="ECO:0000313" key="3">
    <source>
        <dbReference type="Proteomes" id="UP000269265"/>
    </source>
</evidence>
<evidence type="ECO:0000313" key="2">
    <source>
        <dbReference type="EMBL" id="RRS01190.1"/>
    </source>
</evidence>
<dbReference type="AlphaFoldDB" id="A0A3R8S4J9"/>
<keyword evidence="1" id="KW-1133">Transmembrane helix</keyword>
<keyword evidence="3" id="KW-1185">Reference proteome</keyword>
<sequence length="70" mass="7499">MFDLIKKGFCILGGLLVGSALSQTLGFAPVSFFVWAGIPGDQHFSLGILILLAAWMINAVGGGRLHPWDR</sequence>
<gene>
    <name evidence="2" type="ORF">EIP75_21685</name>
</gene>
<dbReference type="EMBL" id="RSED01000026">
    <property type="protein sequence ID" value="RRS01190.1"/>
    <property type="molecule type" value="Genomic_DNA"/>
</dbReference>
<name>A0A3R8S4J9_9BURK</name>